<keyword evidence="1" id="KW-0472">Membrane</keyword>
<dbReference type="Pfam" id="PF03779">
    <property type="entry name" value="SPW"/>
    <property type="match status" value="1"/>
</dbReference>
<dbReference type="Proteomes" id="UP000030377">
    <property type="component" value="Unassembled WGS sequence"/>
</dbReference>
<sequence length="133" mass="14328">MSFRFVTKSIHAYLIDYPVAVVLIAAPFVLGLGQSGPVAVELSVVAGVAALLLASLTDHPTGIVHIIPYWLHLWVDRAVGVVFVIAPFAFKFTGLDAWYYWVLAAAVLFTTSVLNAPEKPVAIRPELGRRAAG</sequence>
<feature type="transmembrane region" description="Helical" evidence="1">
    <location>
        <begin position="38"/>
        <end position="57"/>
    </location>
</feature>
<accession>A0A0A3YNZ6</accession>
<proteinExistence type="predicted"/>
<protein>
    <recommendedName>
        <fullName evidence="2">SPW repeat-containing integral membrane domain-containing protein</fullName>
    </recommendedName>
</protein>
<feature type="transmembrane region" description="Helical" evidence="1">
    <location>
        <begin position="98"/>
        <end position="116"/>
    </location>
</feature>
<dbReference type="AlphaFoldDB" id="A0A0A3YNZ6"/>
<comment type="caution">
    <text evidence="3">The sequence shown here is derived from an EMBL/GenBank/DDBJ whole genome shotgun (WGS) entry which is preliminary data.</text>
</comment>
<feature type="domain" description="SPW repeat-containing integral membrane" evidence="2">
    <location>
        <begin position="15"/>
        <end position="109"/>
    </location>
</feature>
<reference evidence="3 4" key="1">
    <citation type="submission" date="2014-09" db="EMBL/GenBank/DDBJ databases">
        <title>Draft genome of Bradyrhizobium japonicum Is-34.</title>
        <authorList>
            <person name="Tsurumaru H."/>
            <person name="Yamakawa T."/>
            <person name="Hashimoto S."/>
            <person name="Okizaki K."/>
            <person name="Kanesaki Y."/>
            <person name="Yoshikawa H."/>
            <person name="Yajima S."/>
        </authorList>
    </citation>
    <scope>NUCLEOTIDE SEQUENCE [LARGE SCALE GENOMIC DNA]</scope>
    <source>
        <strain evidence="3 4">Is-34</strain>
    </source>
</reference>
<dbReference type="EMBL" id="JRPN01000025">
    <property type="protein sequence ID" value="KGT75408.1"/>
    <property type="molecule type" value="Genomic_DNA"/>
</dbReference>
<keyword evidence="1" id="KW-0812">Transmembrane</keyword>
<evidence type="ECO:0000259" key="2">
    <source>
        <dbReference type="Pfam" id="PF03779"/>
    </source>
</evidence>
<gene>
    <name evidence="3" type="ORF">MA20_33590</name>
</gene>
<keyword evidence="1" id="KW-1133">Transmembrane helix</keyword>
<organism evidence="3 4">
    <name type="scientific">Bradyrhizobium japonicum</name>
    <dbReference type="NCBI Taxonomy" id="375"/>
    <lineage>
        <taxon>Bacteria</taxon>
        <taxon>Pseudomonadati</taxon>
        <taxon>Pseudomonadota</taxon>
        <taxon>Alphaproteobacteria</taxon>
        <taxon>Hyphomicrobiales</taxon>
        <taxon>Nitrobacteraceae</taxon>
        <taxon>Bradyrhizobium</taxon>
    </lineage>
</organism>
<evidence type="ECO:0000256" key="1">
    <source>
        <dbReference type="SAM" id="Phobius"/>
    </source>
</evidence>
<evidence type="ECO:0000313" key="4">
    <source>
        <dbReference type="Proteomes" id="UP000030377"/>
    </source>
</evidence>
<name>A0A0A3YNZ6_BRAJP</name>
<feature type="transmembrane region" description="Helical" evidence="1">
    <location>
        <begin position="12"/>
        <end position="32"/>
    </location>
</feature>
<feature type="transmembrane region" description="Helical" evidence="1">
    <location>
        <begin position="69"/>
        <end position="92"/>
    </location>
</feature>
<evidence type="ECO:0000313" key="3">
    <source>
        <dbReference type="EMBL" id="KGT75408.1"/>
    </source>
</evidence>
<dbReference type="InterPro" id="IPR005530">
    <property type="entry name" value="SPW"/>
</dbReference>
<dbReference type="RefSeq" id="WP_028156867.1">
    <property type="nucleotide sequence ID" value="NZ_JANUDC010000001.1"/>
</dbReference>